<dbReference type="Pfam" id="PF00105">
    <property type="entry name" value="zf-C4"/>
    <property type="match status" value="2"/>
</dbReference>
<dbReference type="InterPro" id="IPR013088">
    <property type="entry name" value="Znf_NHR/GATA"/>
</dbReference>
<evidence type="ECO:0000256" key="5">
    <source>
        <dbReference type="ARBA" id="ARBA00023015"/>
    </source>
</evidence>
<evidence type="ECO:0000259" key="13">
    <source>
        <dbReference type="PROSITE" id="PS51843"/>
    </source>
</evidence>
<evidence type="ECO:0000256" key="6">
    <source>
        <dbReference type="ARBA" id="ARBA00023125"/>
    </source>
</evidence>
<evidence type="ECO:0000256" key="11">
    <source>
        <dbReference type="SAM" id="MobiDB-lite"/>
    </source>
</evidence>
<evidence type="ECO:0000256" key="10">
    <source>
        <dbReference type="RuleBase" id="RU004334"/>
    </source>
</evidence>
<keyword evidence="7 10" id="KW-0804">Transcription</keyword>
<sequence length="795" mass="83454">MLLEMEQHSGLISLNMSPFHISPQGSPQGAAGAGQQQQQAQQQPQYGSSPYGNCAQSPPATMCHQAQSQQQQQQLSMHNQPHSQGGGMSNFDAAFFDSTALEERCPMCGDKMSGYQYGLLTCESCKGFFKRNNSPCSNKKVYTCLFSPTGGGGGGGGGSGGGGSGGGSSGNGGNNSGTGGCVPSSALEIGSCGNKKVYTCLFSPTGPGSGTGGNGGSNGTANGGGGCGASTALESSGSSYTGSGGPDGGVAGGGGGGGGPGAAGGSGPTAGNVAAGSGGGGGGGGGSSAGTAGDAGSGSSSATVGVGVVTGSVPCPSEFPDTKDIFIIEEFCPVCGDKVSGYHYGLLTCESCKGFFKRTVQNKKVYTCVAERSCHIDKTQRKRCPFCRFQKCLEVGMKLEAVRADRMRGGRNKFGPMYKRDRARKLQMLRQRQLALQTIRGSLGDPSNYPSSVTPFLHIKQEIQIPQVSSLTSSPDSSPSPAAVAAGLVTTQAGSGAGQHQLIAPSSQPNISGGNHLHNLNPGLDSKLWAANSTTPSPKAFNFGEQSTQPHGSAPSTAALKTSPMIRDFVQTVDDREWQASLFGLLQNQTYNQCEVDLFELMCKVLDQNLFSQVDWARNSVFFKDLKVDDQMKLLQHSWSDMLVLDHLHQRLHNNLPDETMLHNGQKFDLLCLGLLGVPSLADLFNDLSTKLQELKFDLSDYICMKFLMLLNHDVRGLVNKKHVQEGHEQVQQALLDYTLTCYPSIPDKFNKLLAVLPEIHVVASRGEDHLYQKHCSGGAPTQTLLMEMLHAKRK</sequence>
<comment type="similarity">
    <text evidence="10">Belongs to the nuclear hormone receptor family.</text>
</comment>
<evidence type="ECO:0000256" key="3">
    <source>
        <dbReference type="ARBA" id="ARBA00022771"/>
    </source>
</evidence>
<dbReference type="InterPro" id="IPR035500">
    <property type="entry name" value="NHR-like_dom_sf"/>
</dbReference>
<dbReference type="SUPFAM" id="SSF48508">
    <property type="entry name" value="Nuclear receptor ligand-binding domain"/>
    <property type="match status" value="1"/>
</dbReference>
<evidence type="ECO:0000313" key="15">
    <source>
        <dbReference type="Proteomes" id="UP001642520"/>
    </source>
</evidence>
<dbReference type="PRINTS" id="PR00047">
    <property type="entry name" value="STROIDFINGER"/>
</dbReference>
<keyword evidence="15" id="KW-1185">Reference proteome</keyword>
<dbReference type="Pfam" id="PF00104">
    <property type="entry name" value="Hormone_recep"/>
    <property type="match status" value="1"/>
</dbReference>
<evidence type="ECO:0008006" key="16">
    <source>
        <dbReference type="Google" id="ProtNLM"/>
    </source>
</evidence>
<dbReference type="Gene3D" id="1.10.565.10">
    <property type="entry name" value="Retinoid X Receptor"/>
    <property type="match status" value="1"/>
</dbReference>
<dbReference type="PROSITE" id="PS00031">
    <property type="entry name" value="NUCLEAR_REC_DBD_1"/>
    <property type="match status" value="1"/>
</dbReference>
<dbReference type="InterPro" id="IPR001723">
    <property type="entry name" value="Nuclear_hrmn_rcpt"/>
</dbReference>
<dbReference type="InterPro" id="IPR000536">
    <property type="entry name" value="Nucl_hrmn_rcpt_lig-bd"/>
</dbReference>
<dbReference type="Gene3D" id="3.30.50.10">
    <property type="entry name" value="Erythroid Transcription Factor GATA-1, subunit A"/>
    <property type="match status" value="2"/>
</dbReference>
<dbReference type="InterPro" id="IPR016355">
    <property type="entry name" value="NR5-like"/>
</dbReference>
<keyword evidence="4 10" id="KW-0862">Zinc</keyword>
<dbReference type="PANTHER" id="PTHR24086">
    <property type="entry name" value="NUCLEAR RECEPTOR SUBFAMILY 5 GROUP A"/>
    <property type="match status" value="1"/>
</dbReference>
<dbReference type="PROSITE" id="PS51030">
    <property type="entry name" value="NUCLEAR_REC_DBD_2"/>
    <property type="match status" value="2"/>
</dbReference>
<evidence type="ECO:0000256" key="4">
    <source>
        <dbReference type="ARBA" id="ARBA00022833"/>
    </source>
</evidence>
<comment type="subcellular location">
    <subcellularLocation>
        <location evidence="1 10">Nucleus</location>
    </subcellularLocation>
</comment>
<evidence type="ECO:0000256" key="8">
    <source>
        <dbReference type="ARBA" id="ARBA00023170"/>
    </source>
</evidence>
<feature type="region of interest" description="Disordered" evidence="11">
    <location>
        <begin position="235"/>
        <end position="297"/>
    </location>
</feature>
<dbReference type="SMART" id="SM00430">
    <property type="entry name" value="HOLI"/>
    <property type="match status" value="1"/>
</dbReference>
<gene>
    <name evidence="14" type="ORF">XYLVIOL_LOCUS6459</name>
</gene>
<reference evidence="14 15" key="1">
    <citation type="submission" date="2024-08" db="EMBL/GenBank/DDBJ databases">
        <authorList>
            <person name="Will J Nash"/>
            <person name="Angela Man"/>
            <person name="Seanna McTaggart"/>
            <person name="Kendall Baker"/>
            <person name="Tom Barker"/>
            <person name="Leah Catchpole"/>
            <person name="Alex Durrant"/>
            <person name="Karim Gharbi"/>
            <person name="Naomi Irish"/>
            <person name="Gemy Kaithakottil"/>
            <person name="Debby Ku"/>
            <person name="Aaliyah Providence"/>
            <person name="Felix Shaw"/>
            <person name="David Swarbreck"/>
            <person name="Chris Watkins"/>
            <person name="Ann M. McCartney"/>
            <person name="Giulio Formenti"/>
            <person name="Alice Mouton"/>
            <person name="Noel Vella"/>
            <person name="Bjorn M von Reumont"/>
            <person name="Adriana Vella"/>
            <person name="Wilfried Haerty"/>
        </authorList>
    </citation>
    <scope>NUCLEOTIDE SEQUENCE [LARGE SCALE GENOMIC DNA]</scope>
</reference>
<comment type="caution">
    <text evidence="14">The sequence shown here is derived from an EMBL/GenBank/DDBJ whole genome shotgun (WGS) entry which is preliminary data.</text>
</comment>
<accession>A0ABP1NSR7</accession>
<keyword evidence="9 10" id="KW-0539">Nucleus</keyword>
<feature type="domain" description="NR LBD" evidence="13">
    <location>
        <begin position="561"/>
        <end position="793"/>
    </location>
</feature>
<feature type="region of interest" description="Disordered" evidence="11">
    <location>
        <begin position="16"/>
        <end position="91"/>
    </location>
</feature>
<dbReference type="CDD" id="cd06944">
    <property type="entry name" value="NR_LBD_Ftz-F1_like"/>
    <property type="match status" value="1"/>
</dbReference>
<dbReference type="SUPFAM" id="SSF57716">
    <property type="entry name" value="Glucocorticoid receptor-like (DNA-binding domain)"/>
    <property type="match status" value="2"/>
</dbReference>
<keyword evidence="2 10" id="KW-0479">Metal-binding</keyword>
<protein>
    <recommendedName>
        <fullName evidence="16">Nuclear hormone receptor FTZ-F1</fullName>
    </recommendedName>
</protein>
<proteinExistence type="inferred from homology"/>
<keyword evidence="6 10" id="KW-0238">DNA-binding</keyword>
<feature type="compositionally biased region" description="Low complexity" evidence="11">
    <location>
        <begin position="65"/>
        <end position="74"/>
    </location>
</feature>
<organism evidence="14 15">
    <name type="scientific">Xylocopa violacea</name>
    <name type="common">Violet carpenter bee</name>
    <name type="synonym">Apis violacea</name>
    <dbReference type="NCBI Taxonomy" id="135666"/>
    <lineage>
        <taxon>Eukaryota</taxon>
        <taxon>Metazoa</taxon>
        <taxon>Ecdysozoa</taxon>
        <taxon>Arthropoda</taxon>
        <taxon>Hexapoda</taxon>
        <taxon>Insecta</taxon>
        <taxon>Pterygota</taxon>
        <taxon>Neoptera</taxon>
        <taxon>Endopterygota</taxon>
        <taxon>Hymenoptera</taxon>
        <taxon>Apocrita</taxon>
        <taxon>Aculeata</taxon>
        <taxon>Apoidea</taxon>
        <taxon>Anthophila</taxon>
        <taxon>Apidae</taxon>
        <taxon>Xylocopa</taxon>
        <taxon>Xylocopa</taxon>
    </lineage>
</organism>
<dbReference type="Proteomes" id="UP001642520">
    <property type="component" value="Unassembled WGS sequence"/>
</dbReference>
<dbReference type="InterPro" id="IPR001628">
    <property type="entry name" value="Znf_hrmn_rcpt"/>
</dbReference>
<feature type="domain" description="Nuclear receptor" evidence="12">
    <location>
        <begin position="329"/>
        <end position="404"/>
    </location>
</feature>
<evidence type="ECO:0000256" key="1">
    <source>
        <dbReference type="ARBA" id="ARBA00004123"/>
    </source>
</evidence>
<dbReference type="PANTHER" id="PTHR24086:SF15">
    <property type="entry name" value="NUCLEAR HORMONE RECEPTOR FTZ-F1"/>
    <property type="match status" value="1"/>
</dbReference>
<evidence type="ECO:0000256" key="9">
    <source>
        <dbReference type="ARBA" id="ARBA00023242"/>
    </source>
</evidence>
<feature type="compositionally biased region" description="Gly residues" evidence="11">
    <location>
        <begin position="276"/>
        <end position="296"/>
    </location>
</feature>
<evidence type="ECO:0000313" key="14">
    <source>
        <dbReference type="EMBL" id="CAL7944074.1"/>
    </source>
</evidence>
<dbReference type="PRINTS" id="PR00398">
    <property type="entry name" value="STRDHORMONER"/>
</dbReference>
<keyword evidence="5 10" id="KW-0805">Transcription regulation</keyword>
<evidence type="ECO:0000256" key="2">
    <source>
        <dbReference type="ARBA" id="ARBA00022723"/>
    </source>
</evidence>
<keyword evidence="3 10" id="KW-0863">Zinc-finger</keyword>
<keyword evidence="8 10" id="KW-0675">Receptor</keyword>
<name>A0ABP1NSR7_XYLVO</name>
<feature type="compositionally biased region" description="Low complexity" evidence="11">
    <location>
        <begin position="22"/>
        <end position="52"/>
    </location>
</feature>
<feature type="domain" description="Nuclear receptor" evidence="12">
    <location>
        <begin position="102"/>
        <end position="144"/>
    </location>
</feature>
<evidence type="ECO:0000259" key="12">
    <source>
        <dbReference type="PROSITE" id="PS51030"/>
    </source>
</evidence>
<evidence type="ECO:0000256" key="7">
    <source>
        <dbReference type="ARBA" id="ARBA00023163"/>
    </source>
</evidence>
<feature type="compositionally biased region" description="Gly residues" evidence="11">
    <location>
        <begin position="242"/>
        <end position="268"/>
    </location>
</feature>
<dbReference type="CDD" id="cd07167">
    <property type="entry name" value="NR_DBD_Lrh-1_like"/>
    <property type="match status" value="1"/>
</dbReference>
<dbReference type="PROSITE" id="PS51843">
    <property type="entry name" value="NR_LBD"/>
    <property type="match status" value="1"/>
</dbReference>
<dbReference type="EMBL" id="CAXAJV020001293">
    <property type="protein sequence ID" value="CAL7944074.1"/>
    <property type="molecule type" value="Genomic_DNA"/>
</dbReference>
<dbReference type="SMART" id="SM00399">
    <property type="entry name" value="ZnF_C4"/>
    <property type="match status" value="2"/>
</dbReference>